<evidence type="ECO:0000256" key="1">
    <source>
        <dbReference type="ARBA" id="ARBA00000558"/>
    </source>
</evidence>
<evidence type="ECO:0000259" key="19">
    <source>
        <dbReference type="Pfam" id="PF02878"/>
    </source>
</evidence>
<feature type="domain" description="Alpha-D-phosphohexomutase alpha/beta/alpha" evidence="19">
    <location>
        <begin position="116"/>
        <end position="176"/>
    </location>
</feature>
<dbReference type="GO" id="GO:0000287">
    <property type="term" value="F:magnesium ion binding"/>
    <property type="evidence" value="ECO:0007669"/>
    <property type="project" value="InterPro"/>
</dbReference>
<reference evidence="23" key="1">
    <citation type="submission" date="2025-08" db="UniProtKB">
        <authorList>
            <consortium name="RefSeq"/>
        </authorList>
    </citation>
    <scope>IDENTIFICATION</scope>
    <source>
        <tissue evidence="23">Gonads</tissue>
    </source>
</reference>
<dbReference type="CTD" id="39434"/>
<dbReference type="AlphaFoldDB" id="A0A6J2XEV2"/>
<evidence type="ECO:0000256" key="15">
    <source>
        <dbReference type="PIRSR" id="PIRSR016408-1"/>
    </source>
</evidence>
<dbReference type="SUPFAM" id="SSF53738">
    <property type="entry name" value="Phosphoglucomutase, first 3 domains"/>
    <property type="match status" value="4"/>
</dbReference>
<dbReference type="InterPro" id="IPR016066">
    <property type="entry name" value="A-D-PHexomutase_CS"/>
</dbReference>
<keyword evidence="6 14" id="KW-0479">Metal-binding</keyword>
<feature type="binding site" evidence="17">
    <location>
        <position position="291"/>
    </location>
    <ligand>
        <name>Mg(2+)</name>
        <dbReference type="ChEBI" id="CHEBI:18420"/>
    </ligand>
</feature>
<dbReference type="RefSeq" id="XP_030749873.1">
    <property type="nucleotide sequence ID" value="XM_030894013.1"/>
</dbReference>
<dbReference type="GO" id="GO:0006048">
    <property type="term" value="P:UDP-N-acetylglucosamine biosynthetic process"/>
    <property type="evidence" value="ECO:0007669"/>
    <property type="project" value="UniProtKB-UniRule"/>
</dbReference>
<evidence type="ECO:0000256" key="8">
    <source>
        <dbReference type="ARBA" id="ARBA00023235"/>
    </source>
</evidence>
<evidence type="ECO:0000256" key="2">
    <source>
        <dbReference type="ARBA" id="ARBA00004865"/>
    </source>
</evidence>
<dbReference type="InterPro" id="IPR005844">
    <property type="entry name" value="A-D-PHexomutase_a/b/a-I"/>
</dbReference>
<dbReference type="InParanoid" id="A0A6J2XEV2"/>
<dbReference type="SUPFAM" id="SSF55957">
    <property type="entry name" value="Phosphoglucomutase, C-terminal domain"/>
    <property type="match status" value="1"/>
</dbReference>
<dbReference type="InterPro" id="IPR049023">
    <property type="entry name" value="AMG1_II"/>
</dbReference>
<comment type="function">
    <text evidence="13">Catalyzes the conversion of GlcNAc-6-P into GlcNAc-1-P during the synthesis of uridine diphosphate/UDP-GlcNAc, which is a biosynthetic precursor of chitin and also supplies the amino sugars for N-linked oligosaccharides of glycoproteins.</text>
</comment>
<evidence type="ECO:0000256" key="16">
    <source>
        <dbReference type="PIRSR" id="PIRSR016408-2"/>
    </source>
</evidence>
<evidence type="ECO:0000256" key="14">
    <source>
        <dbReference type="PIRNR" id="PIRNR016408"/>
    </source>
</evidence>
<dbReference type="Pfam" id="PF02878">
    <property type="entry name" value="PGM_PMM_I"/>
    <property type="match status" value="2"/>
</dbReference>
<dbReference type="FunCoup" id="A0A6J2XEV2">
    <property type="interactions" value="1131"/>
</dbReference>
<feature type="domain" description="Phosphoacetylglucosamine mutase AMG1" evidence="20">
    <location>
        <begin position="308"/>
        <end position="448"/>
    </location>
</feature>
<feature type="domain" description="Phosphoacetylglucosamine mutase AMG1" evidence="21">
    <location>
        <begin position="188"/>
        <end position="294"/>
    </location>
</feature>
<dbReference type="GO" id="GO:0071555">
    <property type="term" value="P:cell wall organization"/>
    <property type="evidence" value="ECO:0007669"/>
    <property type="project" value="UniProtKB-KW"/>
</dbReference>
<comment type="pathway">
    <text evidence="2 14">Nucleotide-sugar biosynthesis; UDP-N-acetyl-alpha-D-glucosamine biosynthesis; N-acetyl-alpha-D-glucosamine 1-phosphate from alpha-D-glucosamine 6-phosphate (route I): step 2/2.</text>
</comment>
<sequence length="555" mass="61779">MANINNKLRCRTVYAFAREMYPKTIKHDISYGTAGFRTRATDLSYVMYRMGLLAVLRARYKNAVIGVMITASHNPEPDNGVKLVDPMGEMLEQSWEKWATKIANVTDDKLENVINDIIAEYNIENMNDRPEIVIGKDTRPSSLHLSKAVIDGVLAMGGKPVDYGIVTTPQLHYFVVCKNTRRAYGQPTEDGYYKKLTNAFKKVRGQNFNNGNYVNRVLYDGANGVGAKKIKYLKEGLEGSLIVDMYNDEIIGSGKLNYLCGADFVKSQQKFPTGLPQDPNVRCCSVDGDADRIVYYYLDENKKFHLMDGDRIATLIAGFLKEVLEKTGISLKLGLVQTAYANGASTDYITNELKVPVACVPTGVKHLHHKALSYDIGVYFEANGHGTVVFKNSAKEKLRTALETNNLSDEQKHATERLINIIDIINETVGDAISDMLLVETILHYRGWDIKDWEKAYTDLPNKLLKVTVQDRTVITTTDAERKCVTPEGLQAEIDAIVAKYPKGRSFVRPSGTEDVVRVYAEASTSQDCDKLAAEVAKKVFELAGGTGNPPEIPQ</sequence>
<dbReference type="OrthoDB" id="1928at2759"/>
<evidence type="ECO:0000256" key="12">
    <source>
        <dbReference type="ARBA" id="ARBA00032065"/>
    </source>
</evidence>
<feature type="domain" description="Alpha-D-phosphohexomutase C-terminal" evidence="18">
    <location>
        <begin position="489"/>
        <end position="538"/>
    </location>
</feature>
<keyword evidence="8 14" id="KW-0413">Isomerase</keyword>
<evidence type="ECO:0000256" key="6">
    <source>
        <dbReference type="ARBA" id="ARBA00022723"/>
    </source>
</evidence>
<keyword evidence="22" id="KW-1185">Reference proteome</keyword>
<keyword evidence="7 14" id="KW-0460">Magnesium</keyword>
<dbReference type="Gene3D" id="3.40.120.10">
    <property type="entry name" value="Alpha-D-Glucose-1,6-Bisphosphate, subunit A, domain 3"/>
    <property type="match status" value="2"/>
</dbReference>
<dbReference type="CDD" id="cd03086">
    <property type="entry name" value="PGM3"/>
    <property type="match status" value="1"/>
</dbReference>
<dbReference type="InterPro" id="IPR016657">
    <property type="entry name" value="PAGM"/>
</dbReference>
<dbReference type="InterPro" id="IPR049022">
    <property type="entry name" value="AMG1_III"/>
</dbReference>
<evidence type="ECO:0000313" key="23">
    <source>
        <dbReference type="RefSeq" id="XP_030749873.1"/>
    </source>
</evidence>
<feature type="binding site" evidence="17">
    <location>
        <position position="289"/>
    </location>
    <ligand>
        <name>Mg(2+)</name>
        <dbReference type="ChEBI" id="CHEBI:18420"/>
    </ligand>
</feature>
<evidence type="ECO:0000256" key="13">
    <source>
        <dbReference type="ARBA" id="ARBA00059527"/>
    </source>
</evidence>
<proteinExistence type="inferred from homology"/>
<dbReference type="KEGG" id="soy:115877726"/>
<evidence type="ECO:0000313" key="22">
    <source>
        <dbReference type="Proteomes" id="UP000504635"/>
    </source>
</evidence>
<dbReference type="InterPro" id="IPR016055">
    <property type="entry name" value="A-D-PHexomutase_a/b/a-I/II/III"/>
</dbReference>
<dbReference type="Gene3D" id="3.30.310.50">
    <property type="entry name" value="Alpha-D-phosphohexomutase, C-terminal domain"/>
    <property type="match status" value="1"/>
</dbReference>
<dbReference type="PANTHER" id="PTHR45955">
    <property type="entry name" value="PHOSPHOACETYLGLUCOSAMINE MUTASE"/>
    <property type="match status" value="1"/>
</dbReference>
<feature type="binding site" description="via phosphate group" evidence="17">
    <location>
        <position position="72"/>
    </location>
    <ligand>
        <name>Mg(2+)</name>
        <dbReference type="ChEBI" id="CHEBI:18420"/>
    </ligand>
</feature>
<protein>
    <recommendedName>
        <fullName evidence="4 14">Phosphoacetylglucosamine mutase</fullName>
        <shortName evidence="14">PAGM</shortName>
        <ecNumber evidence="4 14">5.4.2.3</ecNumber>
    </recommendedName>
    <alternativeName>
        <fullName evidence="12 14">Acetylglucosamine phosphomutase</fullName>
    </alternativeName>
    <alternativeName>
        <fullName evidence="11 14">N-acetylglucosamine-phosphate mutase</fullName>
    </alternativeName>
</protein>
<feature type="binding site" evidence="16">
    <location>
        <position position="518"/>
    </location>
    <ligand>
        <name>substrate</name>
    </ligand>
</feature>
<evidence type="ECO:0000256" key="4">
    <source>
        <dbReference type="ARBA" id="ARBA00012731"/>
    </source>
</evidence>
<feature type="domain" description="Alpha-D-phosphohexomutase alpha/beta/alpha" evidence="19">
    <location>
        <begin position="58"/>
        <end position="104"/>
    </location>
</feature>
<name>A0A6J2XEV2_SITOR</name>
<dbReference type="InterPro" id="IPR005843">
    <property type="entry name" value="A-D-PHexomutase_C"/>
</dbReference>
<dbReference type="PIRSF" id="PIRSF016408">
    <property type="entry name" value="PAGM"/>
    <property type="match status" value="1"/>
</dbReference>
<feature type="binding site" evidence="16">
    <location>
        <begin position="509"/>
        <end position="513"/>
    </location>
    <ligand>
        <name>substrate</name>
    </ligand>
</feature>
<dbReference type="FunFam" id="3.40.120.10:FF:000023">
    <property type="entry name" value="Phosphoacetylglucosamine mutase"/>
    <property type="match status" value="1"/>
</dbReference>
<evidence type="ECO:0000256" key="11">
    <source>
        <dbReference type="ARBA" id="ARBA00031926"/>
    </source>
</evidence>
<comment type="similarity">
    <text evidence="3 14">Belongs to the phosphohexose mutase family.</text>
</comment>
<organism evidence="22 23">
    <name type="scientific">Sitophilus oryzae</name>
    <name type="common">Rice weevil</name>
    <name type="synonym">Curculio oryzae</name>
    <dbReference type="NCBI Taxonomy" id="7048"/>
    <lineage>
        <taxon>Eukaryota</taxon>
        <taxon>Metazoa</taxon>
        <taxon>Ecdysozoa</taxon>
        <taxon>Arthropoda</taxon>
        <taxon>Hexapoda</taxon>
        <taxon>Insecta</taxon>
        <taxon>Pterygota</taxon>
        <taxon>Neoptera</taxon>
        <taxon>Endopterygota</taxon>
        <taxon>Coleoptera</taxon>
        <taxon>Polyphaga</taxon>
        <taxon>Cucujiformia</taxon>
        <taxon>Curculionidae</taxon>
        <taxon>Dryophthorinae</taxon>
        <taxon>Sitophilus</taxon>
    </lineage>
</organism>
<accession>A0A6J2XEV2</accession>
<dbReference type="FunFam" id="3.30.310.50:FF:000003">
    <property type="entry name" value="Phosphoacetylglucosamine mutase"/>
    <property type="match status" value="1"/>
</dbReference>
<comment type="function">
    <text evidence="14">Catalyzes the conversion of GlcNAc-6-P into GlcNAc-1-P during the synthesis of uridine diphosphate/UDP-GlcNAc, a sugar nucleotide critical to multiple glycosylation pathways including protein N- and O-glycosylation.</text>
</comment>
<evidence type="ECO:0000259" key="21">
    <source>
        <dbReference type="Pfam" id="PF21405"/>
    </source>
</evidence>
<keyword evidence="9" id="KW-0119">Carbohydrate metabolism</keyword>
<gene>
    <name evidence="23" type="primary">LOC115877726</name>
</gene>
<dbReference type="EC" id="5.4.2.3" evidence="4 14"/>
<dbReference type="PANTHER" id="PTHR45955:SF1">
    <property type="entry name" value="PHOSPHOACETYLGLUCOSAMINE MUTASE"/>
    <property type="match status" value="1"/>
</dbReference>
<keyword evidence="5" id="KW-0597">Phosphoprotein</keyword>
<keyword evidence="10" id="KW-0961">Cell wall biogenesis/degradation</keyword>
<evidence type="ECO:0000256" key="17">
    <source>
        <dbReference type="PIRSR" id="PIRSR016408-3"/>
    </source>
</evidence>
<feature type="binding site" evidence="17">
    <location>
        <position position="287"/>
    </location>
    <ligand>
        <name>Mg(2+)</name>
        <dbReference type="ChEBI" id="CHEBI:18420"/>
    </ligand>
</feature>
<evidence type="ECO:0000259" key="18">
    <source>
        <dbReference type="Pfam" id="PF00408"/>
    </source>
</evidence>
<evidence type="ECO:0000256" key="10">
    <source>
        <dbReference type="ARBA" id="ARBA00023316"/>
    </source>
</evidence>
<dbReference type="PROSITE" id="PS00710">
    <property type="entry name" value="PGM_PMM"/>
    <property type="match status" value="1"/>
</dbReference>
<dbReference type="Pfam" id="PF21405">
    <property type="entry name" value="AMG1_II"/>
    <property type="match status" value="1"/>
</dbReference>
<feature type="active site" description="Phosphoserine intermediate" evidence="15">
    <location>
        <position position="72"/>
    </location>
</feature>
<comment type="catalytic activity">
    <reaction evidence="1 14">
        <text>N-acetyl-alpha-D-glucosamine 1-phosphate = N-acetyl-D-glucosamine 6-phosphate</text>
        <dbReference type="Rhea" id="RHEA:23804"/>
        <dbReference type="ChEBI" id="CHEBI:57513"/>
        <dbReference type="ChEBI" id="CHEBI:57776"/>
        <dbReference type="EC" id="5.4.2.3"/>
    </reaction>
</comment>
<evidence type="ECO:0000256" key="3">
    <source>
        <dbReference type="ARBA" id="ARBA00010231"/>
    </source>
</evidence>
<dbReference type="GO" id="GO:0004610">
    <property type="term" value="F:phosphoacetylglucosamine mutase activity"/>
    <property type="evidence" value="ECO:0007669"/>
    <property type="project" value="UniProtKB-UniRule"/>
</dbReference>
<evidence type="ECO:0000256" key="7">
    <source>
        <dbReference type="ARBA" id="ARBA00022842"/>
    </source>
</evidence>
<evidence type="ECO:0000256" key="9">
    <source>
        <dbReference type="ARBA" id="ARBA00023277"/>
    </source>
</evidence>
<evidence type="ECO:0000256" key="5">
    <source>
        <dbReference type="ARBA" id="ARBA00022553"/>
    </source>
</evidence>
<dbReference type="UniPathway" id="UPA00113">
    <property type="reaction ID" value="UER00530"/>
</dbReference>
<dbReference type="FunFam" id="3.40.120.10:FF:000013">
    <property type="entry name" value="Phosphoacetylglucosamine mutase"/>
    <property type="match status" value="1"/>
</dbReference>
<feature type="binding site" evidence="16">
    <location>
        <begin position="381"/>
        <end position="383"/>
    </location>
    <ligand>
        <name>substrate</name>
    </ligand>
</feature>
<evidence type="ECO:0000259" key="20">
    <source>
        <dbReference type="Pfam" id="PF21404"/>
    </source>
</evidence>
<comment type="cofactor">
    <cofactor evidence="14 17">
        <name>Mg(2+)</name>
        <dbReference type="ChEBI" id="CHEBI:18420"/>
    </cofactor>
    <text evidence="14 17">Binds 1 Mg(2+) ion per subunit.</text>
</comment>
<dbReference type="Proteomes" id="UP000504635">
    <property type="component" value="Unplaced"/>
</dbReference>
<dbReference type="Pfam" id="PF21404">
    <property type="entry name" value="AMG1_III"/>
    <property type="match status" value="1"/>
</dbReference>
<dbReference type="GO" id="GO:0005975">
    <property type="term" value="P:carbohydrate metabolic process"/>
    <property type="evidence" value="ECO:0007669"/>
    <property type="project" value="InterPro"/>
</dbReference>
<dbReference type="GeneID" id="115877726"/>
<dbReference type="InterPro" id="IPR036900">
    <property type="entry name" value="A-D-PHexomutase_C_sf"/>
</dbReference>
<dbReference type="Pfam" id="PF00408">
    <property type="entry name" value="PGM_PMM_IV"/>
    <property type="match status" value="1"/>
</dbReference>